<gene>
    <name evidence="4" type="ORF">QPX42_08685</name>
</gene>
<dbReference type="Proteomes" id="UP001224412">
    <property type="component" value="Unassembled WGS sequence"/>
</dbReference>
<dbReference type="AlphaFoldDB" id="A0AAP4BRM2"/>
<keyword evidence="2" id="KW-1133">Transmembrane helix</keyword>
<feature type="compositionally biased region" description="Basic and acidic residues" evidence="1">
    <location>
        <begin position="311"/>
        <end position="322"/>
    </location>
</feature>
<reference evidence="4" key="1">
    <citation type="submission" date="2023-05" db="EMBL/GenBank/DDBJ databases">
        <title>Metabolic capabilities are highly conserved among human nasal-associated Corynebacterium species in pangenomic analyses.</title>
        <authorList>
            <person name="Tran T.H."/>
            <person name="Roberts A.Q."/>
            <person name="Escapa I.F."/>
            <person name="Gao W."/>
            <person name="Conlan S."/>
            <person name="Kong H."/>
            <person name="Segre J.A."/>
            <person name="Kelly M.S."/>
            <person name="Lemon K.P."/>
        </authorList>
    </citation>
    <scope>NUCLEOTIDE SEQUENCE</scope>
    <source>
        <strain evidence="4">KPL2773</strain>
    </source>
</reference>
<dbReference type="SUPFAM" id="SSF53300">
    <property type="entry name" value="vWA-like"/>
    <property type="match status" value="1"/>
</dbReference>
<dbReference type="Pfam" id="PF13519">
    <property type="entry name" value="VWA_2"/>
    <property type="match status" value="1"/>
</dbReference>
<name>A0AAP4BRM2_9CORY</name>
<sequence length="517" mass="53587">MGRHYTPEQKTQFSGGFIASTIAILLAIIAVLAWLFLGNGSEDTGSNADSAEGESCIEGNIQLPVASGDATLTQSLLASWNATKPVVRDHCVQAVVAEDIAKAAVYIDADSPRLAQAVAAAGRTAAASGEHPKVAGQAAGIYDKHAATDADVDLKLPADSVTYPGDSAASAVVASALADGPESGAELLLRDENKSLADADGPVAAVQAISAQDAGSFRALEGAYVEYAAVVLNQSDEIDEEQARAAQAFADDLAAQYHGFEANPEVEGQVEAETDAKRLDAILVWEAYLARTALDFGNTGSKHQSNDDAAAQDHNKDDAKHANDAADALTATDTLFLLDTSDAMSSGFPGIAGPSRFQASADAIATLAPELSAHGHSVALWNYSSPLNPGVTQGFRRNIDFSDGVETARSVQLLGTGGVPQTNEALLAAAHAVRDHSGIAQSESQPSRIVLITSGTADGYPDFPAKFREALGAKAELSVVHVGDGETDPALREVASHIQTVKNAAELEEKLRRVVGL</sequence>
<evidence type="ECO:0000313" key="5">
    <source>
        <dbReference type="Proteomes" id="UP001224412"/>
    </source>
</evidence>
<feature type="domain" description="VWFA" evidence="3">
    <location>
        <begin position="333"/>
        <end position="517"/>
    </location>
</feature>
<dbReference type="Gene3D" id="3.40.50.410">
    <property type="entry name" value="von Willebrand factor, type A domain"/>
    <property type="match status" value="1"/>
</dbReference>
<dbReference type="InterPro" id="IPR002035">
    <property type="entry name" value="VWF_A"/>
</dbReference>
<evidence type="ECO:0000256" key="2">
    <source>
        <dbReference type="SAM" id="Phobius"/>
    </source>
</evidence>
<evidence type="ECO:0000313" key="4">
    <source>
        <dbReference type="EMBL" id="MDK4307612.1"/>
    </source>
</evidence>
<dbReference type="CDD" id="cd00198">
    <property type="entry name" value="vWFA"/>
    <property type="match status" value="1"/>
</dbReference>
<accession>A0AAP4BRM2</accession>
<protein>
    <submittedName>
        <fullName evidence="4">VWA domain-containing protein</fullName>
    </submittedName>
</protein>
<dbReference type="InterPro" id="IPR036465">
    <property type="entry name" value="vWFA_dom_sf"/>
</dbReference>
<comment type="caution">
    <text evidence="4">The sequence shown here is derived from an EMBL/GenBank/DDBJ whole genome shotgun (WGS) entry which is preliminary data.</text>
</comment>
<dbReference type="PROSITE" id="PS50234">
    <property type="entry name" value="VWFA"/>
    <property type="match status" value="1"/>
</dbReference>
<feature type="transmembrane region" description="Helical" evidence="2">
    <location>
        <begin position="12"/>
        <end position="37"/>
    </location>
</feature>
<dbReference type="SMART" id="SM00327">
    <property type="entry name" value="VWA"/>
    <property type="match status" value="1"/>
</dbReference>
<feature type="region of interest" description="Disordered" evidence="1">
    <location>
        <begin position="299"/>
        <end position="322"/>
    </location>
</feature>
<dbReference type="EMBL" id="JASNVH010000013">
    <property type="protein sequence ID" value="MDK4307612.1"/>
    <property type="molecule type" value="Genomic_DNA"/>
</dbReference>
<keyword evidence="2" id="KW-0472">Membrane</keyword>
<keyword evidence="2" id="KW-0812">Transmembrane</keyword>
<evidence type="ECO:0000256" key="1">
    <source>
        <dbReference type="SAM" id="MobiDB-lite"/>
    </source>
</evidence>
<proteinExistence type="predicted"/>
<evidence type="ECO:0000259" key="3">
    <source>
        <dbReference type="PROSITE" id="PS50234"/>
    </source>
</evidence>
<organism evidence="4 5">
    <name type="scientific">Corynebacterium pseudodiphtheriticum</name>
    <dbReference type="NCBI Taxonomy" id="37637"/>
    <lineage>
        <taxon>Bacteria</taxon>
        <taxon>Bacillati</taxon>
        <taxon>Actinomycetota</taxon>
        <taxon>Actinomycetes</taxon>
        <taxon>Mycobacteriales</taxon>
        <taxon>Corynebacteriaceae</taxon>
        <taxon>Corynebacterium</taxon>
    </lineage>
</organism>
<dbReference type="RefSeq" id="WP_284599357.1">
    <property type="nucleotide sequence ID" value="NZ_JASNVH010000013.1"/>
</dbReference>